<dbReference type="GO" id="GO:0051536">
    <property type="term" value="F:iron-sulfur cluster binding"/>
    <property type="evidence" value="ECO:0007669"/>
    <property type="project" value="UniProtKB-KW"/>
</dbReference>
<dbReference type="PANTHER" id="PTHR43183">
    <property type="entry name" value="HYPOTHETICAL DIHYDROXYACID DEHYDRATASE (EUROFUNG)-RELATED"/>
    <property type="match status" value="1"/>
</dbReference>
<organism evidence="9 10">
    <name type="scientific">Kwoniella pini CBS 10737</name>
    <dbReference type="NCBI Taxonomy" id="1296096"/>
    <lineage>
        <taxon>Eukaryota</taxon>
        <taxon>Fungi</taxon>
        <taxon>Dikarya</taxon>
        <taxon>Basidiomycota</taxon>
        <taxon>Agaricomycotina</taxon>
        <taxon>Tremellomycetes</taxon>
        <taxon>Tremellales</taxon>
        <taxon>Cryptococcaceae</taxon>
        <taxon>Kwoniella</taxon>
    </lineage>
</organism>
<dbReference type="AlphaFoldDB" id="A0AAJ8L916"/>
<dbReference type="GeneID" id="30172938"/>
<evidence type="ECO:0000259" key="7">
    <source>
        <dbReference type="Pfam" id="PF00920"/>
    </source>
</evidence>
<dbReference type="GO" id="GO:0016836">
    <property type="term" value="F:hydro-lyase activity"/>
    <property type="evidence" value="ECO:0007669"/>
    <property type="project" value="UniProtKB-ARBA"/>
</dbReference>
<dbReference type="SUPFAM" id="SSF52016">
    <property type="entry name" value="LeuD/IlvD-like"/>
    <property type="match status" value="1"/>
</dbReference>
<feature type="compositionally biased region" description="Polar residues" evidence="6">
    <location>
        <begin position="29"/>
        <end position="43"/>
    </location>
</feature>
<protein>
    <recommendedName>
        <fullName evidence="11">Dihydroxy-acid dehydratase</fullName>
    </recommendedName>
</protein>
<reference evidence="9" key="2">
    <citation type="submission" date="2024-02" db="EMBL/GenBank/DDBJ databases">
        <title>Comparative genomics of Cryptococcus and Kwoniella reveals pathogenesis evolution and contrasting modes of karyotype evolution via chromosome fusion or intercentromeric recombination.</title>
        <authorList>
            <person name="Coelho M.A."/>
            <person name="David-Palma M."/>
            <person name="Shea T."/>
            <person name="Bowers K."/>
            <person name="McGinley-Smith S."/>
            <person name="Mohammad A.W."/>
            <person name="Gnirke A."/>
            <person name="Yurkov A.M."/>
            <person name="Nowrousian M."/>
            <person name="Sun S."/>
            <person name="Cuomo C.A."/>
            <person name="Heitman J."/>
        </authorList>
    </citation>
    <scope>NUCLEOTIDE SEQUENCE</scope>
    <source>
        <strain evidence="9">CBS 10737</strain>
    </source>
</reference>
<gene>
    <name evidence="9" type="ORF">I206_105749</name>
</gene>
<feature type="domain" description="Dihydroxy-acid/6-phosphogluconate dehydratase N-terminal" evidence="7">
    <location>
        <begin position="227"/>
        <end position="354"/>
    </location>
</feature>
<keyword evidence="2" id="KW-0479">Metal-binding</keyword>
<evidence type="ECO:0000313" key="10">
    <source>
        <dbReference type="Proteomes" id="UP000094020"/>
    </source>
</evidence>
<dbReference type="PROSITE" id="PS00886">
    <property type="entry name" value="ILVD_EDD_1"/>
    <property type="match status" value="1"/>
</dbReference>
<dbReference type="KEGG" id="kpin:30172938"/>
<keyword evidence="10" id="KW-1185">Reference proteome</keyword>
<accession>A0AAJ8L916</accession>
<dbReference type="InterPro" id="IPR037237">
    <property type="entry name" value="IlvD/EDD_N"/>
</dbReference>
<dbReference type="Gene3D" id="3.50.30.80">
    <property type="entry name" value="IlvD/EDD C-terminal domain-like"/>
    <property type="match status" value="1"/>
</dbReference>
<dbReference type="PANTHER" id="PTHR43183:SF1">
    <property type="entry name" value="HYPOTHETICAL DIHYDROXY-ACID DEHYDRATASE (EUROFUNG)-RELATED"/>
    <property type="match status" value="1"/>
</dbReference>
<evidence type="ECO:0008006" key="11">
    <source>
        <dbReference type="Google" id="ProtNLM"/>
    </source>
</evidence>
<evidence type="ECO:0000256" key="1">
    <source>
        <dbReference type="ARBA" id="ARBA00006486"/>
    </source>
</evidence>
<reference evidence="9" key="1">
    <citation type="submission" date="2013-07" db="EMBL/GenBank/DDBJ databases">
        <authorList>
            <consortium name="The Broad Institute Genome Sequencing Platform"/>
            <person name="Cuomo C."/>
            <person name="Litvintseva A."/>
            <person name="Chen Y."/>
            <person name="Heitman J."/>
            <person name="Sun S."/>
            <person name="Springer D."/>
            <person name="Dromer F."/>
            <person name="Young S.K."/>
            <person name="Zeng Q."/>
            <person name="Gargeya S."/>
            <person name="Fitzgerald M."/>
            <person name="Abouelleil A."/>
            <person name="Alvarado L."/>
            <person name="Berlin A.M."/>
            <person name="Chapman S.B."/>
            <person name="Dewar J."/>
            <person name="Goldberg J."/>
            <person name="Griggs A."/>
            <person name="Gujja S."/>
            <person name="Hansen M."/>
            <person name="Howarth C."/>
            <person name="Imamovic A."/>
            <person name="Larimer J."/>
            <person name="McCowan C."/>
            <person name="Murphy C."/>
            <person name="Pearson M."/>
            <person name="Priest M."/>
            <person name="Roberts A."/>
            <person name="Saif S."/>
            <person name="Shea T."/>
            <person name="Sykes S."/>
            <person name="Wortman J."/>
            <person name="Nusbaum C."/>
            <person name="Birren B."/>
        </authorList>
    </citation>
    <scope>NUCLEOTIDE SEQUENCE</scope>
    <source>
        <strain evidence="9">CBS 10737</strain>
    </source>
</reference>
<dbReference type="Pfam" id="PF00920">
    <property type="entry name" value="ILVD_EDD_N"/>
    <property type="match status" value="1"/>
</dbReference>
<dbReference type="Pfam" id="PF24877">
    <property type="entry name" value="ILV_EDD_C"/>
    <property type="match status" value="1"/>
</dbReference>
<keyword evidence="3" id="KW-0408">Iron</keyword>
<dbReference type="InterPro" id="IPR056740">
    <property type="entry name" value="ILV_EDD_C"/>
</dbReference>
<dbReference type="InterPro" id="IPR052352">
    <property type="entry name" value="Sugar_Degrad_Dehydratases"/>
</dbReference>
<feature type="domain" description="Dihydroxy-acid/6-phosphogluconate dehydratase C-terminal" evidence="8">
    <location>
        <begin position="365"/>
        <end position="566"/>
    </location>
</feature>
<dbReference type="InterPro" id="IPR042096">
    <property type="entry name" value="Dihydro-acid_dehy_C"/>
</dbReference>
<proteinExistence type="inferred from homology"/>
<comment type="similarity">
    <text evidence="1">Belongs to the IlvD/Edd family.</text>
</comment>
<dbReference type="RefSeq" id="XP_070059285.1">
    <property type="nucleotide sequence ID" value="XM_070203184.1"/>
</dbReference>
<name>A0AAJ8L916_9TREE</name>
<feature type="region of interest" description="Disordered" evidence="6">
    <location>
        <begin position="19"/>
        <end position="49"/>
    </location>
</feature>
<dbReference type="SUPFAM" id="SSF143975">
    <property type="entry name" value="IlvD/EDD N-terminal domain-like"/>
    <property type="match status" value="1"/>
</dbReference>
<evidence type="ECO:0000313" key="9">
    <source>
        <dbReference type="EMBL" id="WWC71790.1"/>
    </source>
</evidence>
<dbReference type="InterPro" id="IPR020558">
    <property type="entry name" value="DiOHA_6PGluconate_deHydtase_CS"/>
</dbReference>
<dbReference type="InterPro" id="IPR000581">
    <property type="entry name" value="ILV_EDD_N"/>
</dbReference>
<evidence type="ECO:0000256" key="2">
    <source>
        <dbReference type="ARBA" id="ARBA00022723"/>
    </source>
</evidence>
<evidence type="ECO:0000256" key="4">
    <source>
        <dbReference type="ARBA" id="ARBA00023014"/>
    </source>
</evidence>
<dbReference type="Proteomes" id="UP000094020">
    <property type="component" value="Chromosome 8"/>
</dbReference>
<sequence>MSQPCEGCNCGRAEQAQVPTAGIGPRQLRSFTSPADSNPNSTEGIEPAIPLRSKKWFNDPSDLGLTVPELQPKNRPIIGIAQTGSDLSPCNKYHVELAKRVRDGIIAAGATPLEFPCHPIQETGKRPTASLDRNLSYLSLVEVLFGYPLDGVVLLTGCDKTTPALLMAAATVNIPAIAMNVGPMLNGYSGQKLIGSGGVVWESRAQLAAGEITEAEFLHHVALSAPRERGACAYATGLRIVQLVREDVKPSDIMTKAAFENAIACCATIGGSTNAPIHLNAIAKHVGVELNCDDWERVGYHLPLILNVQPAGQWLCEEYHRAGGLPAVIAELLEHEALPNPDALTVSGKSIGDNCRGELSQDRRVITPFDKPLMAEAGFLHLKGSLFDSGIMKTSVISPAFREQYLSNPDDPMAFEGPVAVFDGPEDYHHRIDQSPNISPGTILIMRGAGPVGYPGAAEVVNMIPPGELIKKGIELPCIGDGRQSGTSGSPSILNASPEAATGGMLGYLKDGDRVRIDLLKRTADVLLSPTEIEERKKSMGDYQYPKSQTPWQEIYRGSVSELSEGMVIKSAVKYQRLAQTQGIPRQNH</sequence>
<evidence type="ECO:0000256" key="3">
    <source>
        <dbReference type="ARBA" id="ARBA00023004"/>
    </source>
</evidence>
<keyword evidence="4" id="KW-0411">Iron-sulfur</keyword>
<dbReference type="GO" id="GO:0046872">
    <property type="term" value="F:metal ion binding"/>
    <property type="evidence" value="ECO:0007669"/>
    <property type="project" value="UniProtKB-KW"/>
</dbReference>
<evidence type="ECO:0000256" key="5">
    <source>
        <dbReference type="ARBA" id="ARBA00023239"/>
    </source>
</evidence>
<evidence type="ECO:0000256" key="6">
    <source>
        <dbReference type="SAM" id="MobiDB-lite"/>
    </source>
</evidence>
<evidence type="ECO:0000259" key="8">
    <source>
        <dbReference type="Pfam" id="PF24877"/>
    </source>
</evidence>
<keyword evidence="5" id="KW-0456">Lyase</keyword>
<dbReference type="EMBL" id="CP144526">
    <property type="protein sequence ID" value="WWC71790.1"/>
    <property type="molecule type" value="Genomic_DNA"/>
</dbReference>